<evidence type="ECO:0000259" key="10">
    <source>
        <dbReference type="Pfam" id="PF25876"/>
    </source>
</evidence>
<feature type="transmembrane region" description="Helical" evidence="9">
    <location>
        <begin position="29"/>
        <end position="46"/>
    </location>
</feature>
<name>A0A255YT49_9PROT</name>
<dbReference type="Gene3D" id="6.10.140.1990">
    <property type="match status" value="1"/>
</dbReference>
<dbReference type="Proteomes" id="UP000216998">
    <property type="component" value="Unassembled WGS sequence"/>
</dbReference>
<evidence type="ECO:0000256" key="8">
    <source>
        <dbReference type="SAM" id="MobiDB-lite"/>
    </source>
</evidence>
<dbReference type="InterPro" id="IPR058624">
    <property type="entry name" value="MdtA-like_HH"/>
</dbReference>
<accession>A0A255YT49</accession>
<dbReference type="GO" id="GO:1990195">
    <property type="term" value="C:macrolide transmembrane transporter complex"/>
    <property type="evidence" value="ECO:0007669"/>
    <property type="project" value="InterPro"/>
</dbReference>
<evidence type="ECO:0000256" key="5">
    <source>
        <dbReference type="ARBA" id="ARBA00023054"/>
    </source>
</evidence>
<proteinExistence type="inferred from homology"/>
<feature type="region of interest" description="Disordered" evidence="8">
    <location>
        <begin position="342"/>
        <end position="390"/>
    </location>
</feature>
<keyword evidence="14" id="KW-1185">Reference proteome</keyword>
<protein>
    <submittedName>
        <fullName evidence="13">Uncharacterized protein</fullName>
    </submittedName>
</protein>
<keyword evidence="3" id="KW-1003">Cell membrane</keyword>
<feature type="domain" description="Multidrug resistance protein MdtA-like alpha-helical hairpin" evidence="10">
    <location>
        <begin position="132"/>
        <end position="197"/>
    </location>
</feature>
<dbReference type="Pfam" id="PF25876">
    <property type="entry name" value="HH_MFP_RND"/>
    <property type="match status" value="1"/>
</dbReference>
<dbReference type="InterPro" id="IPR030190">
    <property type="entry name" value="MacA_alpha-hairpin_sf"/>
</dbReference>
<evidence type="ECO:0000313" key="13">
    <source>
        <dbReference type="EMBL" id="OYQ31815.1"/>
    </source>
</evidence>
<evidence type="ECO:0000256" key="1">
    <source>
        <dbReference type="ARBA" id="ARBA00004236"/>
    </source>
</evidence>
<dbReference type="GO" id="GO:0030313">
    <property type="term" value="C:cell envelope"/>
    <property type="evidence" value="ECO:0007669"/>
    <property type="project" value="UniProtKB-SubCell"/>
</dbReference>
<dbReference type="Gene3D" id="2.40.420.20">
    <property type="match status" value="1"/>
</dbReference>
<dbReference type="Gene3D" id="2.40.50.100">
    <property type="match status" value="1"/>
</dbReference>
<dbReference type="Pfam" id="PF25917">
    <property type="entry name" value="BSH_RND"/>
    <property type="match status" value="1"/>
</dbReference>
<dbReference type="NCBIfam" id="TIGR01730">
    <property type="entry name" value="RND_mfp"/>
    <property type="match status" value="1"/>
</dbReference>
<feature type="region of interest" description="Disordered" evidence="8">
    <location>
        <begin position="1"/>
        <end position="21"/>
    </location>
</feature>
<feature type="domain" description="Multidrug resistance protein MdtA-like beta-barrel" evidence="12">
    <location>
        <begin position="247"/>
        <end position="319"/>
    </location>
</feature>
<evidence type="ECO:0000259" key="11">
    <source>
        <dbReference type="Pfam" id="PF25917"/>
    </source>
</evidence>
<dbReference type="PANTHER" id="PTHR30469:SF33">
    <property type="entry name" value="SLR1207 PROTEIN"/>
    <property type="match status" value="1"/>
</dbReference>
<feature type="compositionally biased region" description="Basic residues" evidence="8">
    <location>
        <begin position="11"/>
        <end position="21"/>
    </location>
</feature>
<dbReference type="GO" id="GO:0019898">
    <property type="term" value="C:extrinsic component of membrane"/>
    <property type="evidence" value="ECO:0007669"/>
    <property type="project" value="InterPro"/>
</dbReference>
<dbReference type="PANTHER" id="PTHR30469">
    <property type="entry name" value="MULTIDRUG RESISTANCE PROTEIN MDTA"/>
    <property type="match status" value="1"/>
</dbReference>
<dbReference type="EMBL" id="NOXU01000032">
    <property type="protein sequence ID" value="OYQ31815.1"/>
    <property type="molecule type" value="Genomic_DNA"/>
</dbReference>
<feature type="coiled-coil region" evidence="7">
    <location>
        <begin position="122"/>
        <end position="197"/>
    </location>
</feature>
<feature type="region of interest" description="Disordered" evidence="8">
    <location>
        <begin position="437"/>
        <end position="457"/>
    </location>
</feature>
<dbReference type="GO" id="GO:1990961">
    <property type="term" value="P:xenobiotic detoxification by transmembrane export across the plasma membrane"/>
    <property type="evidence" value="ECO:0007669"/>
    <property type="project" value="InterPro"/>
</dbReference>
<dbReference type="Pfam" id="PF25944">
    <property type="entry name" value="Beta-barrel_RND"/>
    <property type="match status" value="1"/>
</dbReference>
<feature type="compositionally biased region" description="Low complexity" evidence="8">
    <location>
        <begin position="342"/>
        <end position="359"/>
    </location>
</feature>
<dbReference type="GO" id="GO:0015562">
    <property type="term" value="F:efflux transmembrane transporter activity"/>
    <property type="evidence" value="ECO:0007669"/>
    <property type="project" value="TreeGrafter"/>
</dbReference>
<keyword evidence="4" id="KW-0997">Cell inner membrane</keyword>
<organism evidence="13 14">
    <name type="scientific">Niveispirillum lacus</name>
    <dbReference type="NCBI Taxonomy" id="1981099"/>
    <lineage>
        <taxon>Bacteria</taxon>
        <taxon>Pseudomonadati</taxon>
        <taxon>Pseudomonadota</taxon>
        <taxon>Alphaproteobacteria</taxon>
        <taxon>Rhodospirillales</taxon>
        <taxon>Azospirillaceae</taxon>
        <taxon>Niveispirillum</taxon>
    </lineage>
</organism>
<sequence>MQPAAQVTTKAHSKPPGGRRKPSLFRLRNILIGVVALAIATGVYWWQAGSGGNGEGAADYLTAAADRGNIEDSVTAVGNLQPRDFVDVGTQVSGQLRKVHVEIGQQVNQGDLLAEIDPTVYLTRVEANRAQLENLGAQLTQRQAELALAQQQFTRQKNLLAENATSEDAFQNAEKTLRAAEAAVKAVNAQIRQTTSTLRGDEANLGYTKIFAPMSGTVVSQNAKQGQTLNANQSAPIILRIADLAVMTVTTQVSEADVSRLRIGMPAYFTTLGRPDRQWRGTLAKINPTPEVVNNVVLYNALFDVENTGGALMTQMTAQTFFVVAAADNVLRVPVAAFQRPAARQAGGPQQAGGPPQAGVEGERRRRDGATSAGAPPADPAGQRERPRMVQVLKPDGTVEERRIMIGVSDRVYAAVLSGLNEGDLVVVGRKPSAGQLKVQQQQQQQNMQRMRPPGML</sequence>
<keyword evidence="6 9" id="KW-0472">Membrane</keyword>
<comment type="subcellular location">
    <subcellularLocation>
        <location evidence="1">Cell membrane</location>
    </subcellularLocation>
</comment>
<evidence type="ECO:0000256" key="9">
    <source>
        <dbReference type="SAM" id="Phobius"/>
    </source>
</evidence>
<evidence type="ECO:0000256" key="7">
    <source>
        <dbReference type="SAM" id="Coils"/>
    </source>
</evidence>
<comment type="similarity">
    <text evidence="2">Belongs to the membrane fusion protein (MFP) (TC 8.A.1) family.</text>
</comment>
<dbReference type="GO" id="GO:1990281">
    <property type="term" value="C:efflux pump complex"/>
    <property type="evidence" value="ECO:0007669"/>
    <property type="project" value="TreeGrafter"/>
</dbReference>
<feature type="domain" description="Multidrug resistance protein MdtA-like barrel-sandwich hybrid" evidence="11">
    <location>
        <begin position="86"/>
        <end position="239"/>
    </location>
</feature>
<evidence type="ECO:0000313" key="14">
    <source>
        <dbReference type="Proteomes" id="UP000216998"/>
    </source>
</evidence>
<evidence type="ECO:0000256" key="4">
    <source>
        <dbReference type="ARBA" id="ARBA00022519"/>
    </source>
</evidence>
<feature type="compositionally biased region" description="Polar residues" evidence="8">
    <location>
        <begin position="1"/>
        <end position="10"/>
    </location>
</feature>
<evidence type="ECO:0000256" key="6">
    <source>
        <dbReference type="ARBA" id="ARBA00023136"/>
    </source>
</evidence>
<dbReference type="InterPro" id="IPR006143">
    <property type="entry name" value="RND_pump_MFP"/>
</dbReference>
<comment type="caution">
    <text evidence="13">The sequence shown here is derived from an EMBL/GenBank/DDBJ whole genome shotgun (WGS) entry which is preliminary data.</text>
</comment>
<evidence type="ECO:0000256" key="3">
    <source>
        <dbReference type="ARBA" id="ARBA00022475"/>
    </source>
</evidence>
<keyword evidence="5 7" id="KW-0175">Coiled coil</keyword>
<reference evidence="13 14" key="1">
    <citation type="submission" date="2017-07" db="EMBL/GenBank/DDBJ databases">
        <title>Niveispirillum cyanobacteriorum sp. nov., isolated from cyanobacterial aggregates in a eutrophic lake.</title>
        <authorList>
            <person name="Cai H."/>
        </authorList>
    </citation>
    <scope>NUCLEOTIDE SEQUENCE [LARGE SCALE GENOMIC DNA]</scope>
    <source>
        <strain evidence="14">TH1-14</strain>
    </source>
</reference>
<gene>
    <name evidence="13" type="ORF">CHU95_20570</name>
</gene>
<dbReference type="OrthoDB" id="9791520at2"/>
<dbReference type="AlphaFoldDB" id="A0A255YT49"/>
<dbReference type="SUPFAM" id="SSF111369">
    <property type="entry name" value="HlyD-like secretion proteins"/>
    <property type="match status" value="1"/>
</dbReference>
<evidence type="ECO:0000256" key="2">
    <source>
        <dbReference type="ARBA" id="ARBA00009477"/>
    </source>
</evidence>
<dbReference type="InterPro" id="IPR058626">
    <property type="entry name" value="MdtA-like_b-barrel"/>
</dbReference>
<keyword evidence="9" id="KW-1133">Transmembrane helix</keyword>
<dbReference type="Gene3D" id="2.40.30.170">
    <property type="match status" value="1"/>
</dbReference>
<keyword evidence="9" id="KW-0812">Transmembrane</keyword>
<dbReference type="InterPro" id="IPR058625">
    <property type="entry name" value="MdtA-like_BSH"/>
</dbReference>
<evidence type="ECO:0000259" key="12">
    <source>
        <dbReference type="Pfam" id="PF25944"/>
    </source>
</evidence>